<evidence type="ECO:0000313" key="7">
    <source>
        <dbReference type="EMBL" id="NEI73646.1"/>
    </source>
</evidence>
<dbReference type="InterPro" id="IPR043129">
    <property type="entry name" value="ATPase_NBD"/>
</dbReference>
<dbReference type="GO" id="GO:0005975">
    <property type="term" value="P:carbohydrate metabolic process"/>
    <property type="evidence" value="ECO:0007669"/>
    <property type="project" value="InterPro"/>
</dbReference>
<dbReference type="PROSITE" id="PS00445">
    <property type="entry name" value="FGGY_KINASES_2"/>
    <property type="match status" value="1"/>
</dbReference>
<gene>
    <name evidence="7" type="ORF">GR212_29260</name>
</gene>
<dbReference type="EMBL" id="WUEY01000020">
    <property type="protein sequence ID" value="NEI73646.1"/>
    <property type="molecule type" value="Genomic_DNA"/>
</dbReference>
<sequence length="510" mass="54181">MRYVLGIDKGTSVIKAVVFDETGRACGIGQRRMQVLQPRQGWHEEDPEATWAACVAVIREALASANVPATHIAAIGIAGHMGGAWLIDGTGRPVRNAICWPDSRAQADQLALEEASRLNEIFEISGNGLMPGITTMILGWLSRHEPQALERTRAILCAKDYLRYRLTGAVATDPSDVSFVPGDIDERRHSARVLELCGALEWTAKMPDIRDSGAISGSVTAQAALETGLVEGAPVVTGLGDACANAIGVGAVRPGAALTILGTSCLNSQVLAGADRAPAGLGFLFSMPLERYLRILPNTSGTIAFDWFLERFGAPETVDGATDFAALEKAAAAIPRGAGGVVLIPYVNGSGVLAPFFDTLARGSFFGVGSHTTRDHLLRAVYESLCFATRDCFEAMSTAPTSLVLTGGGSKSGFWAQMFADVCRLPIEIAAVEESGALGVALLAGVAVGIWSDIEQAVSHTVRIAARFEPNRHAADEYDGWFDLYRRARDVYRTYSAARSRLVSEAEVAA</sequence>
<evidence type="ECO:0000256" key="4">
    <source>
        <dbReference type="RuleBase" id="RU003733"/>
    </source>
</evidence>
<organism evidence="7 8">
    <name type="scientific">Rhizobium lusitanum</name>
    <dbReference type="NCBI Taxonomy" id="293958"/>
    <lineage>
        <taxon>Bacteria</taxon>
        <taxon>Pseudomonadati</taxon>
        <taxon>Pseudomonadota</taxon>
        <taxon>Alphaproteobacteria</taxon>
        <taxon>Hyphomicrobiales</taxon>
        <taxon>Rhizobiaceae</taxon>
        <taxon>Rhizobium/Agrobacterium group</taxon>
        <taxon>Rhizobium</taxon>
    </lineage>
</organism>
<dbReference type="AlphaFoldDB" id="A0A6L9UHQ0"/>
<reference evidence="7 8" key="1">
    <citation type="submission" date="2019-12" db="EMBL/GenBank/DDBJ databases">
        <title>Rhizobium genotypes associated with high levels of biological nitrogen fixation by grain legumes in a temperate-maritime cropping system.</title>
        <authorList>
            <person name="Maluk M."/>
            <person name="Francesc Ferrando Molina F."/>
            <person name="Lopez Del Egido L."/>
            <person name="Lafos M."/>
            <person name="Langarica-Fuentes A."/>
            <person name="Gebre Yohannes G."/>
            <person name="Young M.W."/>
            <person name="Martin P."/>
            <person name="Gantlett R."/>
            <person name="Kenicer G."/>
            <person name="Hawes C."/>
            <person name="Begg G.S."/>
            <person name="Quilliam R.S."/>
            <person name="Squire G.R."/>
            <person name="Poole P.S."/>
            <person name="Young P.W."/>
            <person name="Iannetta P.M."/>
            <person name="James E.K."/>
        </authorList>
    </citation>
    <scope>NUCLEOTIDE SEQUENCE [LARGE SCALE GENOMIC DNA]</scope>
    <source>
        <strain evidence="7 8">JHI1118</strain>
    </source>
</reference>
<dbReference type="GO" id="GO:0016301">
    <property type="term" value="F:kinase activity"/>
    <property type="evidence" value="ECO:0007669"/>
    <property type="project" value="UniProtKB-KW"/>
</dbReference>
<dbReference type="Proteomes" id="UP000483035">
    <property type="component" value="Unassembled WGS sequence"/>
</dbReference>
<feature type="domain" description="Carbohydrate kinase FGGY C-terminal" evidence="6">
    <location>
        <begin position="304"/>
        <end position="447"/>
    </location>
</feature>
<dbReference type="PANTHER" id="PTHR43095:SF5">
    <property type="entry name" value="XYLULOSE KINASE"/>
    <property type="match status" value="1"/>
</dbReference>
<comment type="caution">
    <text evidence="7">The sequence shown here is derived from an EMBL/GenBank/DDBJ whole genome shotgun (WGS) entry which is preliminary data.</text>
</comment>
<keyword evidence="3 4" id="KW-0418">Kinase</keyword>
<dbReference type="InterPro" id="IPR018483">
    <property type="entry name" value="Carb_kinase_FGGY_CS"/>
</dbReference>
<evidence type="ECO:0000259" key="6">
    <source>
        <dbReference type="Pfam" id="PF02782"/>
    </source>
</evidence>
<dbReference type="Pfam" id="PF02782">
    <property type="entry name" value="FGGY_C"/>
    <property type="match status" value="1"/>
</dbReference>
<evidence type="ECO:0000256" key="2">
    <source>
        <dbReference type="ARBA" id="ARBA00022679"/>
    </source>
</evidence>
<evidence type="ECO:0000313" key="8">
    <source>
        <dbReference type="Proteomes" id="UP000483035"/>
    </source>
</evidence>
<proteinExistence type="inferred from homology"/>
<evidence type="ECO:0000259" key="5">
    <source>
        <dbReference type="Pfam" id="PF00370"/>
    </source>
</evidence>
<dbReference type="RefSeq" id="WP_163992165.1">
    <property type="nucleotide sequence ID" value="NZ_WUEY01000020.1"/>
</dbReference>
<evidence type="ECO:0000256" key="1">
    <source>
        <dbReference type="ARBA" id="ARBA00009156"/>
    </source>
</evidence>
<dbReference type="GO" id="GO:0016773">
    <property type="term" value="F:phosphotransferase activity, alcohol group as acceptor"/>
    <property type="evidence" value="ECO:0007669"/>
    <property type="project" value="InterPro"/>
</dbReference>
<dbReference type="Gene3D" id="3.30.420.40">
    <property type="match status" value="2"/>
</dbReference>
<dbReference type="PANTHER" id="PTHR43095">
    <property type="entry name" value="SUGAR KINASE"/>
    <property type="match status" value="1"/>
</dbReference>
<protein>
    <submittedName>
        <fullName evidence="7">Carbohydrate kinase</fullName>
    </submittedName>
</protein>
<dbReference type="InterPro" id="IPR018484">
    <property type="entry name" value="FGGY_N"/>
</dbReference>
<keyword evidence="2 4" id="KW-0808">Transferase</keyword>
<name>A0A6L9UHQ0_9HYPH</name>
<dbReference type="InterPro" id="IPR050406">
    <property type="entry name" value="FGGY_Carb_Kinase"/>
</dbReference>
<dbReference type="InterPro" id="IPR018485">
    <property type="entry name" value="FGGY_C"/>
</dbReference>
<dbReference type="InterPro" id="IPR000577">
    <property type="entry name" value="Carb_kinase_FGGY"/>
</dbReference>
<comment type="similarity">
    <text evidence="1 4">Belongs to the FGGY kinase family.</text>
</comment>
<accession>A0A6L9UHQ0</accession>
<dbReference type="Pfam" id="PF00370">
    <property type="entry name" value="FGGY_N"/>
    <property type="match status" value="1"/>
</dbReference>
<dbReference type="PIRSF" id="PIRSF000538">
    <property type="entry name" value="GlpK"/>
    <property type="match status" value="1"/>
</dbReference>
<evidence type="ECO:0000256" key="3">
    <source>
        <dbReference type="ARBA" id="ARBA00022777"/>
    </source>
</evidence>
<feature type="domain" description="Carbohydrate kinase FGGY N-terminal" evidence="5">
    <location>
        <begin position="3"/>
        <end position="248"/>
    </location>
</feature>
<dbReference type="SUPFAM" id="SSF53067">
    <property type="entry name" value="Actin-like ATPase domain"/>
    <property type="match status" value="2"/>
</dbReference>
<dbReference type="CDD" id="cd07802">
    <property type="entry name" value="ASKHA_NBD_FGGY_EcLyxK-like"/>
    <property type="match status" value="1"/>
</dbReference>